<evidence type="ECO:0000313" key="2">
    <source>
        <dbReference type="Proteomes" id="UP000076643"/>
    </source>
</evidence>
<protein>
    <recommendedName>
        <fullName evidence="3">Type II secretion system protein GspG C-terminal domain-containing protein</fullName>
    </recommendedName>
</protein>
<gene>
    <name evidence="1" type="ORF">N475_00735</name>
</gene>
<evidence type="ECO:0008006" key="3">
    <source>
        <dbReference type="Google" id="ProtNLM"/>
    </source>
</evidence>
<sequence>MFILLVGSLSLVFCYFDKHSKCIIESDTATVKQISHALYIYHKQLGHDLEKLSSLQLLVDMHPALLYQVPLDKWNSPFEYRFISHSPLTFMIFSSGSVNENQVFTFYIFKETHNGLTMTMVES</sequence>
<reference evidence="1 2" key="1">
    <citation type="submission" date="2013-07" db="EMBL/GenBank/DDBJ databases">
        <title>Comparative Genomic and Metabolomic Analysis of Twelve Strains of Pseudoalteromonas luteoviolacea.</title>
        <authorList>
            <person name="Vynne N.G."/>
            <person name="Mansson M."/>
            <person name="Gram L."/>
        </authorList>
    </citation>
    <scope>NUCLEOTIDE SEQUENCE [LARGE SCALE GENOMIC DNA]</scope>
    <source>
        <strain evidence="1 2">DSM 6061</strain>
    </source>
</reference>
<dbReference type="AlphaFoldDB" id="A0A166XV02"/>
<dbReference type="Proteomes" id="UP000076643">
    <property type="component" value="Unassembled WGS sequence"/>
</dbReference>
<dbReference type="PATRIC" id="fig|1365250.3.peg.1295"/>
<comment type="caution">
    <text evidence="1">The sequence shown here is derived from an EMBL/GenBank/DDBJ whole genome shotgun (WGS) entry which is preliminary data.</text>
</comment>
<evidence type="ECO:0000313" key="1">
    <source>
        <dbReference type="EMBL" id="KZN40933.1"/>
    </source>
</evidence>
<organism evidence="1 2">
    <name type="scientific">Pseudoalteromonas luteoviolacea DSM 6061</name>
    <dbReference type="NCBI Taxonomy" id="1365250"/>
    <lineage>
        <taxon>Bacteria</taxon>
        <taxon>Pseudomonadati</taxon>
        <taxon>Pseudomonadota</taxon>
        <taxon>Gammaproteobacteria</taxon>
        <taxon>Alteromonadales</taxon>
        <taxon>Pseudoalteromonadaceae</taxon>
        <taxon>Pseudoalteromonas</taxon>
    </lineage>
</organism>
<keyword evidence="2" id="KW-1185">Reference proteome</keyword>
<name>A0A166XV02_9GAMM</name>
<dbReference type="EMBL" id="AUYB01000092">
    <property type="protein sequence ID" value="KZN40933.1"/>
    <property type="molecule type" value="Genomic_DNA"/>
</dbReference>
<accession>A0A166XV02</accession>
<proteinExistence type="predicted"/>